<evidence type="ECO:0000256" key="1">
    <source>
        <dbReference type="SAM" id="MobiDB-lite"/>
    </source>
</evidence>
<feature type="chain" id="PRO_5002161776" evidence="2">
    <location>
        <begin position="31"/>
        <end position="287"/>
    </location>
</feature>
<organism evidence="3 4">
    <name type="scientific">Piloderma croceum (strain F 1598)</name>
    <dbReference type="NCBI Taxonomy" id="765440"/>
    <lineage>
        <taxon>Eukaryota</taxon>
        <taxon>Fungi</taxon>
        <taxon>Dikarya</taxon>
        <taxon>Basidiomycota</taxon>
        <taxon>Agaricomycotina</taxon>
        <taxon>Agaricomycetes</taxon>
        <taxon>Agaricomycetidae</taxon>
        <taxon>Atheliales</taxon>
        <taxon>Atheliaceae</taxon>
        <taxon>Piloderma</taxon>
    </lineage>
</organism>
<reference evidence="3 4" key="1">
    <citation type="submission" date="2014-04" db="EMBL/GenBank/DDBJ databases">
        <authorList>
            <consortium name="DOE Joint Genome Institute"/>
            <person name="Kuo A."/>
            <person name="Tarkka M."/>
            <person name="Buscot F."/>
            <person name="Kohler A."/>
            <person name="Nagy L.G."/>
            <person name="Floudas D."/>
            <person name="Copeland A."/>
            <person name="Barry K.W."/>
            <person name="Cichocki N."/>
            <person name="Veneault-Fourrey C."/>
            <person name="LaButti K."/>
            <person name="Lindquist E.A."/>
            <person name="Lipzen A."/>
            <person name="Lundell T."/>
            <person name="Morin E."/>
            <person name="Murat C."/>
            <person name="Sun H."/>
            <person name="Tunlid A."/>
            <person name="Henrissat B."/>
            <person name="Grigoriev I.V."/>
            <person name="Hibbett D.S."/>
            <person name="Martin F."/>
            <person name="Nordberg H.P."/>
            <person name="Cantor M.N."/>
            <person name="Hua S.X."/>
        </authorList>
    </citation>
    <scope>NUCLEOTIDE SEQUENCE [LARGE SCALE GENOMIC DNA]</scope>
    <source>
        <strain evidence="3 4">F 1598</strain>
    </source>
</reference>
<feature type="compositionally biased region" description="Polar residues" evidence="1">
    <location>
        <begin position="112"/>
        <end position="123"/>
    </location>
</feature>
<proteinExistence type="predicted"/>
<name>A0A0C3BG13_PILCF</name>
<dbReference type="Proteomes" id="UP000054166">
    <property type="component" value="Unassembled WGS sequence"/>
</dbReference>
<keyword evidence="4" id="KW-1185">Reference proteome</keyword>
<gene>
    <name evidence="3" type="ORF">PILCRDRAFT_86995</name>
</gene>
<reference evidence="4" key="2">
    <citation type="submission" date="2015-01" db="EMBL/GenBank/DDBJ databases">
        <title>Evolutionary Origins and Diversification of the Mycorrhizal Mutualists.</title>
        <authorList>
            <consortium name="DOE Joint Genome Institute"/>
            <consortium name="Mycorrhizal Genomics Consortium"/>
            <person name="Kohler A."/>
            <person name="Kuo A."/>
            <person name="Nagy L.G."/>
            <person name="Floudas D."/>
            <person name="Copeland A."/>
            <person name="Barry K.W."/>
            <person name="Cichocki N."/>
            <person name="Veneault-Fourrey C."/>
            <person name="LaButti K."/>
            <person name="Lindquist E.A."/>
            <person name="Lipzen A."/>
            <person name="Lundell T."/>
            <person name="Morin E."/>
            <person name="Murat C."/>
            <person name="Riley R."/>
            <person name="Ohm R."/>
            <person name="Sun H."/>
            <person name="Tunlid A."/>
            <person name="Henrissat B."/>
            <person name="Grigoriev I.V."/>
            <person name="Hibbett D.S."/>
            <person name="Martin F."/>
        </authorList>
    </citation>
    <scope>NUCLEOTIDE SEQUENCE [LARGE SCALE GENOMIC DNA]</scope>
    <source>
        <strain evidence="4">F 1598</strain>
    </source>
</reference>
<evidence type="ECO:0000313" key="3">
    <source>
        <dbReference type="EMBL" id="KIM85218.1"/>
    </source>
</evidence>
<feature type="compositionally biased region" description="Basic residues" evidence="1">
    <location>
        <begin position="101"/>
        <end position="111"/>
    </location>
</feature>
<sequence length="287" mass="30656">MPFISRSLLVAVHAAAFSALLVTPLAPVAALASPMPIPFPLVTAHYHSINRTTPYPKSTIRNKDATRKSTRVKHAAAAAARSDTAAANISRRAGTVAVVKKLSKTSSKGRRAQTNDADSSNAYDQLNGYYNAARTHSKNLQSLAAQSSSVQDDDSGDFQQQAASELTSFHTSLLGLDSILQQLGADKGLLNEDRTDELETLLKEVVNVNKNTLSYVTTIVYNLPVLGPTLGPIVYELKCILDEILDACENLTDAIINVLKPLLEPLIGKFLSTACNNGVGLPTCLLG</sequence>
<dbReference type="InParanoid" id="A0A0C3BG13"/>
<dbReference type="OrthoDB" id="2497682at2759"/>
<keyword evidence="2" id="KW-0732">Signal</keyword>
<evidence type="ECO:0000256" key="2">
    <source>
        <dbReference type="SAM" id="SignalP"/>
    </source>
</evidence>
<dbReference type="AlphaFoldDB" id="A0A0C3BG13"/>
<dbReference type="HOGENOM" id="CLU_090701_0_0_1"/>
<accession>A0A0C3BG13</accession>
<dbReference type="EMBL" id="KN832985">
    <property type="protein sequence ID" value="KIM85218.1"/>
    <property type="molecule type" value="Genomic_DNA"/>
</dbReference>
<evidence type="ECO:0000313" key="4">
    <source>
        <dbReference type="Proteomes" id="UP000054166"/>
    </source>
</evidence>
<protein>
    <submittedName>
        <fullName evidence="3">Uncharacterized protein</fullName>
    </submittedName>
</protein>
<feature type="signal peptide" evidence="2">
    <location>
        <begin position="1"/>
        <end position="30"/>
    </location>
</feature>
<feature type="region of interest" description="Disordered" evidence="1">
    <location>
        <begin position="101"/>
        <end position="123"/>
    </location>
</feature>